<feature type="compositionally biased region" description="Basic and acidic residues" evidence="1">
    <location>
        <begin position="388"/>
        <end position="422"/>
    </location>
</feature>
<accession>A0AAV1K474</accession>
<feature type="compositionally biased region" description="Basic residues" evidence="1">
    <location>
        <begin position="214"/>
        <end position="228"/>
    </location>
</feature>
<proteinExistence type="predicted"/>
<feature type="region of interest" description="Disordered" evidence="1">
    <location>
        <begin position="377"/>
        <end position="431"/>
    </location>
</feature>
<keyword evidence="4" id="KW-1185">Reference proteome</keyword>
<keyword evidence="2" id="KW-0732">Signal</keyword>
<feature type="compositionally biased region" description="Basic and acidic residues" evidence="1">
    <location>
        <begin position="252"/>
        <end position="311"/>
    </location>
</feature>
<name>A0AAV1K474_9NEOP</name>
<dbReference type="EMBL" id="CAVLGL010000001">
    <property type="protein sequence ID" value="CAK1577931.1"/>
    <property type="molecule type" value="Genomic_DNA"/>
</dbReference>
<evidence type="ECO:0000256" key="1">
    <source>
        <dbReference type="SAM" id="MobiDB-lite"/>
    </source>
</evidence>
<feature type="signal peptide" evidence="2">
    <location>
        <begin position="1"/>
        <end position="17"/>
    </location>
</feature>
<evidence type="ECO:0000313" key="3">
    <source>
        <dbReference type="EMBL" id="CAK1577931.1"/>
    </source>
</evidence>
<reference evidence="3 4" key="1">
    <citation type="submission" date="2023-11" db="EMBL/GenBank/DDBJ databases">
        <authorList>
            <person name="Hedman E."/>
            <person name="Englund M."/>
            <person name="Stromberg M."/>
            <person name="Nyberg Akerstrom W."/>
            <person name="Nylinder S."/>
            <person name="Jareborg N."/>
            <person name="Kallberg Y."/>
            <person name="Kronander E."/>
        </authorList>
    </citation>
    <scope>NUCLEOTIDE SEQUENCE [LARGE SCALE GENOMIC DNA]</scope>
</reference>
<dbReference type="AlphaFoldDB" id="A0AAV1K474"/>
<dbReference type="Pfam" id="PF16009">
    <property type="entry name" value="DUF4779"/>
    <property type="match status" value="1"/>
</dbReference>
<feature type="region of interest" description="Disordered" evidence="1">
    <location>
        <begin position="187"/>
        <end position="322"/>
    </location>
</feature>
<feature type="compositionally biased region" description="Basic residues" evidence="1">
    <location>
        <begin position="312"/>
        <end position="322"/>
    </location>
</feature>
<gene>
    <name evidence="3" type="ORF">PARMNEM_LOCUS90</name>
</gene>
<protein>
    <recommendedName>
        <fullName evidence="5">Histidine-rich glycoprotein-like</fullName>
    </recommendedName>
</protein>
<evidence type="ECO:0000313" key="4">
    <source>
        <dbReference type="Proteomes" id="UP001314205"/>
    </source>
</evidence>
<dbReference type="Proteomes" id="UP001314205">
    <property type="component" value="Unassembled WGS sequence"/>
</dbReference>
<evidence type="ECO:0008006" key="5">
    <source>
        <dbReference type="Google" id="ProtNLM"/>
    </source>
</evidence>
<organism evidence="3 4">
    <name type="scientific">Parnassius mnemosyne</name>
    <name type="common">clouded apollo</name>
    <dbReference type="NCBI Taxonomy" id="213953"/>
    <lineage>
        <taxon>Eukaryota</taxon>
        <taxon>Metazoa</taxon>
        <taxon>Ecdysozoa</taxon>
        <taxon>Arthropoda</taxon>
        <taxon>Hexapoda</taxon>
        <taxon>Insecta</taxon>
        <taxon>Pterygota</taxon>
        <taxon>Neoptera</taxon>
        <taxon>Endopterygota</taxon>
        <taxon>Lepidoptera</taxon>
        <taxon>Glossata</taxon>
        <taxon>Ditrysia</taxon>
        <taxon>Papilionoidea</taxon>
        <taxon>Papilionidae</taxon>
        <taxon>Parnassiinae</taxon>
        <taxon>Parnassini</taxon>
        <taxon>Parnassius</taxon>
        <taxon>Driopa</taxon>
    </lineage>
</organism>
<sequence length="431" mass="48177">MKPALIWLLSLAAFATANLREDPWIEEGLEKSYNKDHNNHERRTREAVEVHEEPVRVKRCDTPQSDQLSPIASEYVRRPRQVHQYEVHEFHEEASQPSVPYEEMLAASAEHYHKVYAAPGAKSGRYLNADVSRSHNTLGVHAVPSQNPAQYVSAPGQLGPSHSPLSVVNPVHASNFASNVLPGAASVPSANGPSPVIVPAPQPQLSEDQFPAAGHHHQQQKHHGHHAHVQGGGHGHQGHHHSDHGAKTTKGFKTDQHVDKGGKGFKKDENHRKEYEEAAGKKTKHHDLAGHKGNHEEEAHGHRGSNFEEKKGHKKGHKTKGYHNKYHKDEFHKEHKFYDDYHKSGEHHRYGKFNAKHASNESGKKKAHHINAGHDFVERGKKGYSNKGHVDADHKGYNGKKGHEEHHENHSEYGKKGGKEGGSHWGHAKRN</sequence>
<feature type="chain" id="PRO_5043673584" description="Histidine-rich glycoprotein-like" evidence="2">
    <location>
        <begin position="18"/>
        <end position="431"/>
    </location>
</feature>
<dbReference type="InterPro" id="IPR031959">
    <property type="entry name" value="DUF4779"/>
</dbReference>
<evidence type="ECO:0000256" key="2">
    <source>
        <dbReference type="SAM" id="SignalP"/>
    </source>
</evidence>
<comment type="caution">
    <text evidence="3">The sequence shown here is derived from an EMBL/GenBank/DDBJ whole genome shotgun (WGS) entry which is preliminary data.</text>
</comment>